<evidence type="ECO:0000313" key="1">
    <source>
        <dbReference type="EMBL" id="RTQ35537.1"/>
    </source>
</evidence>
<name>A0A3S0QBH3_9BURK</name>
<comment type="caution">
    <text evidence="1">The sequence shown here is derived from an EMBL/GenBank/DDBJ whole genome shotgun (WGS) entry which is preliminary data.</text>
</comment>
<accession>A0A3S0QBH3</accession>
<reference evidence="1 2" key="1">
    <citation type="submission" date="2018-12" db="EMBL/GenBank/DDBJ databases">
        <title>The genome of Variovorax gossypii DSM 100435.</title>
        <authorList>
            <person name="Gao J."/>
            <person name="Sun J."/>
        </authorList>
    </citation>
    <scope>NUCLEOTIDE SEQUENCE [LARGE SCALE GENOMIC DNA]</scope>
    <source>
        <strain evidence="1 2">DSM 100435</strain>
    </source>
</reference>
<proteinExistence type="predicted"/>
<sequence>MRDTEAELASGAQSKLEMVAFDEEFLKRVDRAMLERKQADPYCLQEVGRAAEEESRLAGLTNAHCIDRPIDRRGLKTL</sequence>
<gene>
    <name evidence="1" type="ORF">EJP69_14360</name>
</gene>
<dbReference type="EMBL" id="RXOE01000002">
    <property type="protein sequence ID" value="RTQ35537.1"/>
    <property type="molecule type" value="Genomic_DNA"/>
</dbReference>
<dbReference type="OrthoDB" id="9983926at2"/>
<keyword evidence="2" id="KW-1185">Reference proteome</keyword>
<evidence type="ECO:0000313" key="2">
    <source>
        <dbReference type="Proteomes" id="UP000267418"/>
    </source>
</evidence>
<dbReference type="RefSeq" id="WP_126470802.1">
    <property type="nucleotide sequence ID" value="NZ_RXOE01000002.1"/>
</dbReference>
<dbReference type="AlphaFoldDB" id="A0A3S0QBH3"/>
<dbReference type="Proteomes" id="UP000267418">
    <property type="component" value="Unassembled WGS sequence"/>
</dbReference>
<protein>
    <submittedName>
        <fullName evidence="1">Uncharacterized protein</fullName>
    </submittedName>
</protein>
<organism evidence="1 2">
    <name type="scientific">Variovorax gossypii</name>
    <dbReference type="NCBI Taxonomy" id="1679495"/>
    <lineage>
        <taxon>Bacteria</taxon>
        <taxon>Pseudomonadati</taxon>
        <taxon>Pseudomonadota</taxon>
        <taxon>Betaproteobacteria</taxon>
        <taxon>Burkholderiales</taxon>
        <taxon>Comamonadaceae</taxon>
        <taxon>Variovorax</taxon>
    </lineage>
</organism>